<evidence type="ECO:0008006" key="5">
    <source>
        <dbReference type="Google" id="ProtNLM"/>
    </source>
</evidence>
<reference evidence="3 4" key="1">
    <citation type="submission" date="2018-12" db="EMBL/GenBank/DDBJ databases">
        <title>Complete genome sequence of Flaviflexus salsibiostraticola KCTC 33148.</title>
        <authorList>
            <person name="Bae J.-W."/>
        </authorList>
    </citation>
    <scope>NUCLEOTIDE SEQUENCE [LARGE SCALE GENOMIC DNA]</scope>
    <source>
        <strain evidence="3 4">KCTC 33148</strain>
    </source>
</reference>
<gene>
    <name evidence="3" type="ORF">EJO69_04075</name>
</gene>
<dbReference type="KEGG" id="fsl:EJO69_04075"/>
<feature type="region of interest" description="Disordered" evidence="1">
    <location>
        <begin position="23"/>
        <end position="61"/>
    </location>
</feature>
<dbReference type="PROSITE" id="PS51257">
    <property type="entry name" value="PROKAR_LIPOPROTEIN"/>
    <property type="match status" value="1"/>
</dbReference>
<proteinExistence type="predicted"/>
<name>A0A3S8Z7Z6_9ACTO</name>
<dbReference type="RefSeq" id="WP_126039545.1">
    <property type="nucleotide sequence ID" value="NZ_CP034438.1"/>
</dbReference>
<accession>A0A3S8Z7Z6</accession>
<feature type="compositionally biased region" description="Acidic residues" evidence="1">
    <location>
        <begin position="42"/>
        <end position="51"/>
    </location>
</feature>
<keyword evidence="4" id="KW-1185">Reference proteome</keyword>
<dbReference type="OrthoDB" id="3733635at2"/>
<keyword evidence="2" id="KW-0732">Signal</keyword>
<feature type="chain" id="PRO_5019195825" description="Lipoprotein" evidence="2">
    <location>
        <begin position="24"/>
        <end position="167"/>
    </location>
</feature>
<evidence type="ECO:0000256" key="1">
    <source>
        <dbReference type="SAM" id="MobiDB-lite"/>
    </source>
</evidence>
<dbReference type="Proteomes" id="UP000270021">
    <property type="component" value="Chromosome"/>
</dbReference>
<organism evidence="3 4">
    <name type="scientific">Flaviflexus salsibiostraticola</name>
    <dbReference type="NCBI Taxonomy" id="1282737"/>
    <lineage>
        <taxon>Bacteria</taxon>
        <taxon>Bacillati</taxon>
        <taxon>Actinomycetota</taxon>
        <taxon>Actinomycetes</taxon>
        <taxon>Actinomycetales</taxon>
        <taxon>Actinomycetaceae</taxon>
        <taxon>Flaviflexus</taxon>
    </lineage>
</organism>
<evidence type="ECO:0000256" key="2">
    <source>
        <dbReference type="SAM" id="SignalP"/>
    </source>
</evidence>
<evidence type="ECO:0000313" key="4">
    <source>
        <dbReference type="Proteomes" id="UP000270021"/>
    </source>
</evidence>
<feature type="compositionally biased region" description="Low complexity" evidence="1">
    <location>
        <begin position="29"/>
        <end position="41"/>
    </location>
</feature>
<feature type="signal peptide" evidence="2">
    <location>
        <begin position="1"/>
        <end position="23"/>
    </location>
</feature>
<sequence>MKIRKIVGLMAASFIAFTMSACSDDSTPEDTTSVESSASETEAPEETETSEQPEASGQTADEACLAMIGPMSEANNAMLESAQSSASDPQTAVNMWSDLANGFEEIATDTVNPEVKAAATTAQADIASVRDAIQKVFVDEDMGAMGEYTTALEEMSESYTALMELCQ</sequence>
<protein>
    <recommendedName>
        <fullName evidence="5">Lipoprotein</fullName>
    </recommendedName>
</protein>
<dbReference type="EMBL" id="CP034438">
    <property type="protein sequence ID" value="AZN29574.1"/>
    <property type="molecule type" value="Genomic_DNA"/>
</dbReference>
<evidence type="ECO:0000313" key="3">
    <source>
        <dbReference type="EMBL" id="AZN29574.1"/>
    </source>
</evidence>
<dbReference type="AlphaFoldDB" id="A0A3S8Z7Z6"/>